<reference evidence="3 4" key="1">
    <citation type="submission" date="2018-07" db="EMBL/GenBank/DDBJ databases">
        <title>Dyella solisilvae sp. nov., isolated from the pine and broad-leaved mixed forest soil.</title>
        <authorList>
            <person name="Gao Z."/>
            <person name="Qiu L."/>
        </authorList>
    </citation>
    <scope>NUCLEOTIDE SEQUENCE [LARGE SCALE GENOMIC DNA]</scope>
    <source>
        <strain evidence="3 4">DHG54</strain>
    </source>
</reference>
<dbReference type="AlphaFoldDB" id="A0A370K4M1"/>
<feature type="region of interest" description="Disordered" evidence="1">
    <location>
        <begin position="120"/>
        <end position="139"/>
    </location>
</feature>
<feature type="chain" id="PRO_5017009606" description="DUF5666 domain-containing protein" evidence="2">
    <location>
        <begin position="29"/>
        <end position="209"/>
    </location>
</feature>
<accession>A0A370K4M1</accession>
<dbReference type="OrthoDB" id="8684916at2"/>
<dbReference type="RefSeq" id="WP_114825912.1">
    <property type="nucleotide sequence ID" value="NZ_QQSY01000004.1"/>
</dbReference>
<protein>
    <recommendedName>
        <fullName evidence="5">DUF5666 domain-containing protein</fullName>
    </recommendedName>
</protein>
<evidence type="ECO:0008006" key="5">
    <source>
        <dbReference type="Google" id="ProtNLM"/>
    </source>
</evidence>
<feature type="compositionally biased region" description="Polar residues" evidence="1">
    <location>
        <begin position="123"/>
        <end position="139"/>
    </location>
</feature>
<gene>
    <name evidence="3" type="ORF">DVT68_14965</name>
</gene>
<name>A0A370K4M1_9GAMM</name>
<feature type="signal peptide" evidence="2">
    <location>
        <begin position="1"/>
        <end position="28"/>
    </location>
</feature>
<comment type="caution">
    <text evidence="3">The sequence shown here is derived from an EMBL/GenBank/DDBJ whole genome shotgun (WGS) entry which is preliminary data.</text>
</comment>
<dbReference type="Proteomes" id="UP000254711">
    <property type="component" value="Unassembled WGS sequence"/>
</dbReference>
<sequence length="209" mass="21972">MTKPHVSPLSLLAAALAVALALPMASQAQEVAHSSTVHTTAGELARQEKTLTATVVSIDHDKRLITLRGPSGHEETIEAGPEVKNFDQIKPGDQVSAHFQAALALQILPADGHHQLGTEVEGGTTTAPKGSTPGMTTGHSITVTTKLTALDLKNHTVTLTGEDGHERVIEVKDPERQAQLNRLKVGDLVSITYVEALAITVTPQGKAGK</sequence>
<organism evidence="3 4">
    <name type="scientific">Dyella solisilvae</name>
    <dbReference type="NCBI Taxonomy" id="1920168"/>
    <lineage>
        <taxon>Bacteria</taxon>
        <taxon>Pseudomonadati</taxon>
        <taxon>Pseudomonadota</taxon>
        <taxon>Gammaproteobacteria</taxon>
        <taxon>Lysobacterales</taxon>
        <taxon>Rhodanobacteraceae</taxon>
        <taxon>Dyella</taxon>
    </lineage>
</organism>
<evidence type="ECO:0000313" key="4">
    <source>
        <dbReference type="Proteomes" id="UP000254711"/>
    </source>
</evidence>
<evidence type="ECO:0000256" key="1">
    <source>
        <dbReference type="SAM" id="MobiDB-lite"/>
    </source>
</evidence>
<keyword evidence="2" id="KW-0732">Signal</keyword>
<keyword evidence="4" id="KW-1185">Reference proteome</keyword>
<proteinExistence type="predicted"/>
<dbReference type="EMBL" id="QQSY01000004">
    <property type="protein sequence ID" value="RDI97594.1"/>
    <property type="molecule type" value="Genomic_DNA"/>
</dbReference>
<evidence type="ECO:0000313" key="3">
    <source>
        <dbReference type="EMBL" id="RDI97594.1"/>
    </source>
</evidence>
<evidence type="ECO:0000256" key="2">
    <source>
        <dbReference type="SAM" id="SignalP"/>
    </source>
</evidence>